<dbReference type="Gene3D" id="3.40.190.170">
    <property type="entry name" value="Bacterial extracellular solute-binding protein, family 7"/>
    <property type="match status" value="1"/>
</dbReference>
<dbReference type="KEGG" id="amaq:GO499_10885"/>
<dbReference type="GO" id="GO:0055085">
    <property type="term" value="P:transmembrane transport"/>
    <property type="evidence" value="ECO:0007669"/>
    <property type="project" value="InterPro"/>
</dbReference>
<dbReference type="Proteomes" id="UP000464495">
    <property type="component" value="Chromosome"/>
</dbReference>
<comment type="similarity">
    <text evidence="2">Belongs to the bacterial solute-binding protein 7 family.</text>
</comment>
<feature type="signal peptide" evidence="6">
    <location>
        <begin position="1"/>
        <end position="19"/>
    </location>
</feature>
<evidence type="ECO:0000256" key="1">
    <source>
        <dbReference type="ARBA" id="ARBA00004418"/>
    </source>
</evidence>
<dbReference type="GO" id="GO:0042597">
    <property type="term" value="C:periplasmic space"/>
    <property type="evidence" value="ECO:0007669"/>
    <property type="project" value="UniProtKB-SubCell"/>
</dbReference>
<dbReference type="EMBL" id="CP046620">
    <property type="protein sequence ID" value="QHQ35645.1"/>
    <property type="molecule type" value="Genomic_DNA"/>
</dbReference>
<dbReference type="PANTHER" id="PTHR33376:SF7">
    <property type="entry name" value="C4-DICARBOXYLATE-BINDING PROTEIN DCTB"/>
    <property type="match status" value="1"/>
</dbReference>
<evidence type="ECO:0000256" key="5">
    <source>
        <dbReference type="ARBA" id="ARBA00022764"/>
    </source>
</evidence>
<protein>
    <submittedName>
        <fullName evidence="7">C4-dicarboxylate ABC transporter substrate-binding protein</fullName>
    </submittedName>
</protein>
<dbReference type="InterPro" id="IPR018389">
    <property type="entry name" value="DctP_fam"/>
</dbReference>
<keyword evidence="8" id="KW-1185">Reference proteome</keyword>
<keyword evidence="5" id="KW-0574">Periplasm</keyword>
<feature type="chain" id="PRO_5027015675" evidence="6">
    <location>
        <begin position="20"/>
        <end position="336"/>
    </location>
</feature>
<dbReference type="Pfam" id="PF03480">
    <property type="entry name" value="DctP"/>
    <property type="match status" value="1"/>
</dbReference>
<accession>A0A6P1T1K7</accession>
<reference evidence="7 8" key="1">
    <citation type="submission" date="2019-12" db="EMBL/GenBank/DDBJ databases">
        <title>Complete genome sequence of Algicella marina strain 9Alg 56(T) isolated from the red alga Tichocarpus crinitus.</title>
        <authorList>
            <person name="Kim S.-G."/>
            <person name="Nedashkovskaya O.I."/>
        </authorList>
    </citation>
    <scope>NUCLEOTIDE SEQUENCE [LARGE SCALE GENOMIC DNA]</scope>
    <source>
        <strain evidence="7 8">9Alg 56</strain>
    </source>
</reference>
<dbReference type="AlphaFoldDB" id="A0A6P1T1K7"/>
<evidence type="ECO:0000313" key="7">
    <source>
        <dbReference type="EMBL" id="QHQ35645.1"/>
    </source>
</evidence>
<proteinExistence type="inferred from homology"/>
<evidence type="ECO:0000313" key="8">
    <source>
        <dbReference type="Proteomes" id="UP000464495"/>
    </source>
</evidence>
<sequence>MIRLLGMLLLLCGGTASYATEWNVSLWGSRRAFTEHVEKLAHYVEKDSKGSFKINISYGGLASNRENLEGIAADQFEMAQFCSGYHPEKNRGVSVLELPFHGVDTLEEEQAVSFAVYQHPAVAAEMAKWNAKLLMPTPLPQYNIVGRGEAPQGLGWFEGKTLRATGGVAAALRSIGTETVNLTATETFDAMQGGIVDGASFAQHAHFSFKTIDLAEWWTANLNPGSTNCPVVVNIKAYEALSDEHRAILDAAVEPSLEHYLEYYTDLINKWSAILEMFGVERVQLPDAQIEEFRATVAAPVREAWIAQADSEGLPGAELVNLIDQTLTAYREGQTH</sequence>
<evidence type="ECO:0000256" key="4">
    <source>
        <dbReference type="ARBA" id="ARBA00022729"/>
    </source>
</evidence>
<evidence type="ECO:0000256" key="2">
    <source>
        <dbReference type="ARBA" id="ARBA00009023"/>
    </source>
</evidence>
<name>A0A6P1T1K7_9RHOB</name>
<comment type="subcellular location">
    <subcellularLocation>
        <location evidence="1">Periplasm</location>
    </subcellularLocation>
</comment>
<evidence type="ECO:0000256" key="6">
    <source>
        <dbReference type="SAM" id="SignalP"/>
    </source>
</evidence>
<keyword evidence="3" id="KW-0813">Transport</keyword>
<gene>
    <name evidence="7" type="ORF">GO499_10885</name>
</gene>
<organism evidence="7 8">
    <name type="scientific">Algicella marina</name>
    <dbReference type="NCBI Taxonomy" id="2683284"/>
    <lineage>
        <taxon>Bacteria</taxon>
        <taxon>Pseudomonadati</taxon>
        <taxon>Pseudomonadota</taxon>
        <taxon>Alphaproteobacteria</taxon>
        <taxon>Rhodobacterales</taxon>
        <taxon>Paracoccaceae</taxon>
        <taxon>Algicella</taxon>
    </lineage>
</organism>
<evidence type="ECO:0000256" key="3">
    <source>
        <dbReference type="ARBA" id="ARBA00022448"/>
    </source>
</evidence>
<dbReference type="PANTHER" id="PTHR33376">
    <property type="match status" value="1"/>
</dbReference>
<keyword evidence="4 6" id="KW-0732">Signal</keyword>
<dbReference type="RefSeq" id="WP_161862205.1">
    <property type="nucleotide sequence ID" value="NZ_CP046620.1"/>
</dbReference>
<dbReference type="InterPro" id="IPR038404">
    <property type="entry name" value="TRAP_DctP_sf"/>
</dbReference>